<organism evidence="2 3">
    <name type="scientific">Pleurodeles waltl</name>
    <name type="common">Iberian ribbed newt</name>
    <dbReference type="NCBI Taxonomy" id="8319"/>
    <lineage>
        <taxon>Eukaryota</taxon>
        <taxon>Metazoa</taxon>
        <taxon>Chordata</taxon>
        <taxon>Craniata</taxon>
        <taxon>Vertebrata</taxon>
        <taxon>Euteleostomi</taxon>
        <taxon>Amphibia</taxon>
        <taxon>Batrachia</taxon>
        <taxon>Caudata</taxon>
        <taxon>Salamandroidea</taxon>
        <taxon>Salamandridae</taxon>
        <taxon>Pleurodelinae</taxon>
        <taxon>Pleurodeles</taxon>
    </lineage>
</organism>
<evidence type="ECO:0000259" key="1">
    <source>
        <dbReference type="Pfam" id="PF00078"/>
    </source>
</evidence>
<protein>
    <recommendedName>
        <fullName evidence="1">Reverse transcriptase domain-containing protein</fullName>
    </recommendedName>
</protein>
<dbReference type="Pfam" id="PF00078">
    <property type="entry name" value="RVT_1"/>
    <property type="match status" value="1"/>
</dbReference>
<sequence>KKPLGDVQYLDNLRPIALLPFFAKILEKIMNKALVDFLGEVEVLDPSQHGFRKAHSTETALIASTDSIRRLVDEGHSAILVLLDLSAAFDTISSQILIALLYQAGVRDRALKLLESFLTNRWTTVRC</sequence>
<feature type="non-terminal residue" evidence="2">
    <location>
        <position position="1"/>
    </location>
</feature>
<dbReference type="InterPro" id="IPR000477">
    <property type="entry name" value="RT_dom"/>
</dbReference>
<keyword evidence="3" id="KW-1185">Reference proteome</keyword>
<evidence type="ECO:0000313" key="2">
    <source>
        <dbReference type="EMBL" id="KAJ1174152.1"/>
    </source>
</evidence>
<proteinExistence type="predicted"/>
<accession>A0AAV7TE80</accession>
<name>A0AAV7TE80_PLEWA</name>
<comment type="caution">
    <text evidence="2">The sequence shown here is derived from an EMBL/GenBank/DDBJ whole genome shotgun (WGS) entry which is preliminary data.</text>
</comment>
<reference evidence="2" key="1">
    <citation type="journal article" date="2022" name="bioRxiv">
        <title>Sequencing and chromosome-scale assembly of the giantPleurodeles waltlgenome.</title>
        <authorList>
            <person name="Brown T."/>
            <person name="Elewa A."/>
            <person name="Iarovenko S."/>
            <person name="Subramanian E."/>
            <person name="Araus A.J."/>
            <person name="Petzold A."/>
            <person name="Susuki M."/>
            <person name="Suzuki K.-i.T."/>
            <person name="Hayashi T."/>
            <person name="Toyoda A."/>
            <person name="Oliveira C."/>
            <person name="Osipova E."/>
            <person name="Leigh N.D."/>
            <person name="Simon A."/>
            <person name="Yun M.H."/>
        </authorList>
    </citation>
    <scope>NUCLEOTIDE SEQUENCE</scope>
    <source>
        <strain evidence="2">20211129_DDA</strain>
        <tissue evidence="2">Liver</tissue>
    </source>
</reference>
<dbReference type="EMBL" id="JANPWB010000007">
    <property type="protein sequence ID" value="KAJ1174152.1"/>
    <property type="molecule type" value="Genomic_DNA"/>
</dbReference>
<feature type="non-terminal residue" evidence="2">
    <location>
        <position position="127"/>
    </location>
</feature>
<evidence type="ECO:0000313" key="3">
    <source>
        <dbReference type="Proteomes" id="UP001066276"/>
    </source>
</evidence>
<dbReference type="AlphaFoldDB" id="A0AAV7TE80"/>
<gene>
    <name evidence="2" type="ORF">NDU88_005975</name>
</gene>
<dbReference type="Proteomes" id="UP001066276">
    <property type="component" value="Chromosome 4_1"/>
</dbReference>
<feature type="domain" description="Reverse transcriptase" evidence="1">
    <location>
        <begin position="10"/>
        <end position="118"/>
    </location>
</feature>
<dbReference type="PANTHER" id="PTHR33332">
    <property type="entry name" value="REVERSE TRANSCRIPTASE DOMAIN-CONTAINING PROTEIN"/>
    <property type="match status" value="1"/>
</dbReference>